<keyword evidence="2" id="KW-1185">Reference proteome</keyword>
<dbReference type="Proteomes" id="UP000789572">
    <property type="component" value="Unassembled WGS sequence"/>
</dbReference>
<name>A0A9N9C6M6_9GLOM</name>
<comment type="caution">
    <text evidence="1">The sequence shown here is derived from an EMBL/GenBank/DDBJ whole genome shotgun (WGS) entry which is preliminary data.</text>
</comment>
<protein>
    <submittedName>
        <fullName evidence="1">4260_t:CDS:1</fullName>
    </submittedName>
</protein>
<gene>
    <name evidence="1" type="ORF">POCULU_LOCUS6921</name>
</gene>
<dbReference type="OrthoDB" id="2408259at2759"/>
<evidence type="ECO:0000313" key="1">
    <source>
        <dbReference type="EMBL" id="CAG8589944.1"/>
    </source>
</evidence>
<sequence>YLHMLVKTNLLSEQDGKLDFASPYLRALYLQRPWGSTARPTNAPEDFKSFLYETFTNMNAEAVRKSYSVGKDGRRADASGTRIALNQAL</sequence>
<accession>A0A9N9C6M6</accession>
<feature type="non-terminal residue" evidence="1">
    <location>
        <position position="89"/>
    </location>
</feature>
<evidence type="ECO:0000313" key="2">
    <source>
        <dbReference type="Proteomes" id="UP000789572"/>
    </source>
</evidence>
<reference evidence="1" key="1">
    <citation type="submission" date="2021-06" db="EMBL/GenBank/DDBJ databases">
        <authorList>
            <person name="Kallberg Y."/>
            <person name="Tangrot J."/>
            <person name="Rosling A."/>
        </authorList>
    </citation>
    <scope>NUCLEOTIDE SEQUENCE</scope>
    <source>
        <strain evidence="1">IA702</strain>
    </source>
</reference>
<dbReference type="AlphaFoldDB" id="A0A9N9C6M6"/>
<dbReference type="EMBL" id="CAJVPJ010001406">
    <property type="protein sequence ID" value="CAG8589944.1"/>
    <property type="molecule type" value="Genomic_DNA"/>
</dbReference>
<organism evidence="1 2">
    <name type="scientific">Paraglomus occultum</name>
    <dbReference type="NCBI Taxonomy" id="144539"/>
    <lineage>
        <taxon>Eukaryota</taxon>
        <taxon>Fungi</taxon>
        <taxon>Fungi incertae sedis</taxon>
        <taxon>Mucoromycota</taxon>
        <taxon>Glomeromycotina</taxon>
        <taxon>Glomeromycetes</taxon>
        <taxon>Paraglomerales</taxon>
        <taxon>Paraglomeraceae</taxon>
        <taxon>Paraglomus</taxon>
    </lineage>
</organism>
<proteinExistence type="predicted"/>